<dbReference type="AlphaFoldDB" id="A0AAV7YHB7"/>
<evidence type="ECO:0000313" key="2">
    <source>
        <dbReference type="Proteomes" id="UP001146793"/>
    </source>
</evidence>
<protein>
    <submittedName>
        <fullName evidence="1">Uncharacterized protein</fullName>
    </submittedName>
</protein>
<gene>
    <name evidence="1" type="ORF">M0812_25622</name>
</gene>
<comment type="caution">
    <text evidence="1">The sequence shown here is derived from an EMBL/GenBank/DDBJ whole genome shotgun (WGS) entry which is preliminary data.</text>
</comment>
<dbReference type="Proteomes" id="UP001146793">
    <property type="component" value="Unassembled WGS sequence"/>
</dbReference>
<proteinExistence type="predicted"/>
<reference evidence="1" key="1">
    <citation type="submission" date="2022-08" db="EMBL/GenBank/DDBJ databases">
        <title>Novel sulphate-reducing endosymbionts in the free-living metamonad Anaeramoeba.</title>
        <authorList>
            <person name="Jerlstrom-Hultqvist J."/>
            <person name="Cepicka I."/>
            <person name="Gallot-Lavallee L."/>
            <person name="Salas-Leiva D."/>
            <person name="Curtis B.A."/>
            <person name="Zahonova K."/>
            <person name="Pipaliya S."/>
            <person name="Dacks J."/>
            <person name="Roger A.J."/>
        </authorList>
    </citation>
    <scope>NUCLEOTIDE SEQUENCE</scope>
    <source>
        <strain evidence="1">Busselton2</strain>
    </source>
</reference>
<sequence>MQNSTKPFPHNVNPIFLDKRNWVLTDTIQIKKKISHKNKKNVLCVWHGKHCAITKSRKYNPQKHGGRYDLNKKRIGKQSYICKNCYNLWNSWNRFGSPKIQTLQEWIDNSKDPIENEDAENSSVSDGSDYIEEVEEEVHCGNLTHQPSYNEEEYRIYLMAQETNGKELRTTIFGSVKEREKEHEQEKRKEIYWKRGIYKKRLFTMKMN</sequence>
<accession>A0AAV7YHB7</accession>
<name>A0AAV7YHB7_9EUKA</name>
<dbReference type="EMBL" id="JANTQA010000060">
    <property type="protein sequence ID" value="KAJ3427991.1"/>
    <property type="molecule type" value="Genomic_DNA"/>
</dbReference>
<evidence type="ECO:0000313" key="1">
    <source>
        <dbReference type="EMBL" id="KAJ3427991.1"/>
    </source>
</evidence>
<organism evidence="1 2">
    <name type="scientific">Anaeramoeba flamelloides</name>
    <dbReference type="NCBI Taxonomy" id="1746091"/>
    <lineage>
        <taxon>Eukaryota</taxon>
        <taxon>Metamonada</taxon>
        <taxon>Anaeramoebidae</taxon>
        <taxon>Anaeramoeba</taxon>
    </lineage>
</organism>